<evidence type="ECO:0000313" key="3">
    <source>
        <dbReference type="EMBL" id="SVD00423.1"/>
    </source>
</evidence>
<dbReference type="Gene3D" id="2.120.10.30">
    <property type="entry name" value="TolB, C-terminal domain"/>
    <property type="match status" value="1"/>
</dbReference>
<dbReference type="EMBL" id="UINC01123744">
    <property type="protein sequence ID" value="SVD00423.1"/>
    <property type="molecule type" value="Genomic_DNA"/>
</dbReference>
<evidence type="ECO:0000259" key="2">
    <source>
        <dbReference type="Pfam" id="PF08450"/>
    </source>
</evidence>
<protein>
    <recommendedName>
        <fullName evidence="2">SMP-30/Gluconolactonase/LRE-like region domain-containing protein</fullName>
    </recommendedName>
</protein>
<dbReference type="InterPro" id="IPR011042">
    <property type="entry name" value="6-blade_b-propeller_TolB-like"/>
</dbReference>
<dbReference type="GO" id="GO:0019853">
    <property type="term" value="P:L-ascorbic acid biosynthetic process"/>
    <property type="evidence" value="ECO:0007669"/>
    <property type="project" value="TreeGrafter"/>
</dbReference>
<name>A0A382RRW0_9ZZZZ</name>
<dbReference type="PANTHER" id="PTHR10907:SF47">
    <property type="entry name" value="REGUCALCIN"/>
    <property type="match status" value="1"/>
</dbReference>
<gene>
    <name evidence="3" type="ORF">METZ01_LOCUS353277</name>
</gene>
<dbReference type="PANTHER" id="PTHR10907">
    <property type="entry name" value="REGUCALCIN"/>
    <property type="match status" value="1"/>
</dbReference>
<dbReference type="SUPFAM" id="SSF63829">
    <property type="entry name" value="Calcium-dependent phosphotriesterase"/>
    <property type="match status" value="1"/>
</dbReference>
<sequence length="103" mass="11978">MKITTSKPECVWKSKTLLGEGTLWVKSLNSIFFVDIKKKKIFILNTKNNKKKIIKVNKEIGFLSHIRKDIFILGLKGELRIVNLKTKKKIKSIIVEKDKPLNR</sequence>
<accession>A0A382RRW0</accession>
<feature type="non-terminal residue" evidence="3">
    <location>
        <position position="103"/>
    </location>
</feature>
<dbReference type="InterPro" id="IPR013658">
    <property type="entry name" value="SGL"/>
</dbReference>
<dbReference type="Pfam" id="PF08450">
    <property type="entry name" value="SGL"/>
    <property type="match status" value="1"/>
</dbReference>
<dbReference type="GO" id="GO:0005509">
    <property type="term" value="F:calcium ion binding"/>
    <property type="evidence" value="ECO:0007669"/>
    <property type="project" value="TreeGrafter"/>
</dbReference>
<dbReference type="AlphaFoldDB" id="A0A382RRW0"/>
<evidence type="ECO:0000256" key="1">
    <source>
        <dbReference type="ARBA" id="ARBA00008853"/>
    </source>
</evidence>
<organism evidence="3">
    <name type="scientific">marine metagenome</name>
    <dbReference type="NCBI Taxonomy" id="408172"/>
    <lineage>
        <taxon>unclassified sequences</taxon>
        <taxon>metagenomes</taxon>
        <taxon>ecological metagenomes</taxon>
    </lineage>
</organism>
<proteinExistence type="inferred from homology"/>
<feature type="domain" description="SMP-30/Gluconolactonase/LRE-like region" evidence="2">
    <location>
        <begin position="18"/>
        <end position="102"/>
    </location>
</feature>
<dbReference type="GO" id="GO:0004341">
    <property type="term" value="F:gluconolactonase activity"/>
    <property type="evidence" value="ECO:0007669"/>
    <property type="project" value="TreeGrafter"/>
</dbReference>
<comment type="similarity">
    <text evidence="1">Belongs to the SMP-30/CGR1 family.</text>
</comment>
<reference evidence="3" key="1">
    <citation type="submission" date="2018-05" db="EMBL/GenBank/DDBJ databases">
        <authorList>
            <person name="Lanie J.A."/>
            <person name="Ng W.-L."/>
            <person name="Kazmierczak K.M."/>
            <person name="Andrzejewski T.M."/>
            <person name="Davidsen T.M."/>
            <person name="Wayne K.J."/>
            <person name="Tettelin H."/>
            <person name="Glass J.I."/>
            <person name="Rusch D."/>
            <person name="Podicherti R."/>
            <person name="Tsui H.-C.T."/>
            <person name="Winkler M.E."/>
        </authorList>
    </citation>
    <scope>NUCLEOTIDE SEQUENCE</scope>
</reference>